<dbReference type="Proteomes" id="UP000034616">
    <property type="component" value="Unassembled WGS sequence"/>
</dbReference>
<comment type="caution">
    <text evidence="2">The sequence shown here is derived from an EMBL/GenBank/DDBJ whole genome shotgun (WGS) entry which is preliminary data.</text>
</comment>
<accession>A0A0G0UGI5</accession>
<sequence length="548" mass="61152">MRRRLFWMVAILSSLLGCANDDNATDIEEQVSIGAPDVSHSSDLDQSVNQTTFSVWIPRADENGNGIHYKGEHEEMLTWGAKNFTIDQDGTFWIADTAGQQILHTDRKGEIIDVLDVSKDAVGAVMAAVNTNEIAVISVASQPPKALRYSRSGELLTSYDLPMEWQGSVTGIEISENGLITVQRDQGYRLHTITPYNDLDFDLTDESGYTWDLTRHSVYDGFLVRPVDQRNRVALRRFLTERDGITYIYAEEWRDDEYGQAVVDSTVRIFDGQAKQIAIARVNIRDRYTFVDLGGIQYDSQTGTVLAMMTKPDGLEIVPLKFVEKLDVLPDWGKLDEDDTIFLNKTSPSVTCTISGSTMINNIAVMAINAYSSSSTDKWSVYTNDSSCTTRTIPHYMLGEAFFGVPYSWGDCDNDSQFSTYMKTASSSNGYKAGDANGDYASPTSCSRGVDCSGLVSISWGRSCPSEKLNTTMIASSTYTTIDSGSWDMGEVYVKSGSHVVIYYEVYSGSTYRWYEATIDNSYDRALITTHPASYYSGYTHRRYIKQC</sequence>
<dbReference type="AlphaFoldDB" id="A0A0G0UGI5"/>
<keyword evidence="1" id="KW-0732">Signal</keyword>
<evidence type="ECO:0000313" key="3">
    <source>
        <dbReference type="Proteomes" id="UP000034616"/>
    </source>
</evidence>
<dbReference type="EMBL" id="LCAH01000011">
    <property type="protein sequence ID" value="KKR86561.1"/>
    <property type="molecule type" value="Genomic_DNA"/>
</dbReference>
<evidence type="ECO:0000256" key="1">
    <source>
        <dbReference type="SAM" id="SignalP"/>
    </source>
</evidence>
<feature type="signal peptide" evidence="1">
    <location>
        <begin position="1"/>
        <end position="19"/>
    </location>
</feature>
<evidence type="ECO:0000313" key="2">
    <source>
        <dbReference type="EMBL" id="KKR86561.1"/>
    </source>
</evidence>
<feature type="chain" id="PRO_5002534682" evidence="1">
    <location>
        <begin position="20"/>
        <end position="548"/>
    </location>
</feature>
<reference evidence="2 3" key="1">
    <citation type="journal article" date="2015" name="Nature">
        <title>rRNA introns, odd ribosomes, and small enigmatic genomes across a large radiation of phyla.</title>
        <authorList>
            <person name="Brown C.T."/>
            <person name="Hug L.A."/>
            <person name="Thomas B.C."/>
            <person name="Sharon I."/>
            <person name="Castelle C.J."/>
            <person name="Singh A."/>
            <person name="Wilkins M.J."/>
            <person name="Williams K.H."/>
            <person name="Banfield J.F."/>
        </authorList>
    </citation>
    <scope>NUCLEOTIDE SEQUENCE [LARGE SCALE GENOMIC DNA]</scope>
</reference>
<gene>
    <name evidence="2" type="ORF">UU35_C0011G0014</name>
</gene>
<proteinExistence type="predicted"/>
<name>A0A0G0UGI5_9BACT</name>
<organism evidence="2 3">
    <name type="scientific">Candidatus Uhrbacteria bacterium GW2011_GWC2_41_11</name>
    <dbReference type="NCBI Taxonomy" id="1618985"/>
    <lineage>
        <taxon>Bacteria</taxon>
        <taxon>Candidatus Uhriibacteriota</taxon>
    </lineage>
</organism>
<protein>
    <submittedName>
        <fullName evidence="2">Uncharacterized protein</fullName>
    </submittedName>
</protein>
<dbReference type="PROSITE" id="PS51257">
    <property type="entry name" value="PROKAR_LIPOPROTEIN"/>
    <property type="match status" value="1"/>
</dbReference>